<comment type="similarity">
    <text evidence="1">Belongs to the LysR transcriptional regulatory family.</text>
</comment>
<dbReference type="RefSeq" id="WP_171326249.1">
    <property type="nucleotide sequence ID" value="NZ_JABFBC010000002.1"/>
</dbReference>
<dbReference type="EMBL" id="JABFBC010000002">
    <property type="protein sequence ID" value="NNU81406.1"/>
    <property type="molecule type" value="Genomic_DNA"/>
</dbReference>
<dbReference type="Pfam" id="PF00126">
    <property type="entry name" value="HTH_1"/>
    <property type="match status" value="1"/>
</dbReference>
<dbReference type="PANTHER" id="PTHR30579">
    <property type="entry name" value="TRANSCRIPTIONAL REGULATOR"/>
    <property type="match status" value="1"/>
</dbReference>
<proteinExistence type="inferred from homology"/>
<dbReference type="PRINTS" id="PR00039">
    <property type="entry name" value="HTHLYSR"/>
</dbReference>
<evidence type="ECO:0000256" key="3">
    <source>
        <dbReference type="ARBA" id="ARBA00023125"/>
    </source>
</evidence>
<dbReference type="InterPro" id="IPR050176">
    <property type="entry name" value="LTTR"/>
</dbReference>
<feature type="domain" description="HTH lysR-type" evidence="5">
    <location>
        <begin position="5"/>
        <end position="62"/>
    </location>
</feature>
<gene>
    <name evidence="6" type="ORF">HMH01_13265</name>
</gene>
<dbReference type="SUPFAM" id="SSF53850">
    <property type="entry name" value="Periplasmic binding protein-like II"/>
    <property type="match status" value="1"/>
</dbReference>
<evidence type="ECO:0000256" key="1">
    <source>
        <dbReference type="ARBA" id="ARBA00009437"/>
    </source>
</evidence>
<evidence type="ECO:0000313" key="7">
    <source>
        <dbReference type="Proteomes" id="UP000572377"/>
    </source>
</evidence>
<dbReference type="GO" id="GO:0003677">
    <property type="term" value="F:DNA binding"/>
    <property type="evidence" value="ECO:0007669"/>
    <property type="project" value="UniProtKB-KW"/>
</dbReference>
<dbReference type="Pfam" id="PF03466">
    <property type="entry name" value="LysR_substrate"/>
    <property type="match status" value="1"/>
</dbReference>
<evidence type="ECO:0000313" key="6">
    <source>
        <dbReference type="EMBL" id="NNU81406.1"/>
    </source>
</evidence>
<organism evidence="6 7">
    <name type="scientific">Halovulum dunhuangense</name>
    <dbReference type="NCBI Taxonomy" id="1505036"/>
    <lineage>
        <taxon>Bacteria</taxon>
        <taxon>Pseudomonadati</taxon>
        <taxon>Pseudomonadota</taxon>
        <taxon>Alphaproteobacteria</taxon>
        <taxon>Rhodobacterales</taxon>
        <taxon>Paracoccaceae</taxon>
        <taxon>Halovulum</taxon>
    </lineage>
</organism>
<dbReference type="GO" id="GO:0003700">
    <property type="term" value="F:DNA-binding transcription factor activity"/>
    <property type="evidence" value="ECO:0007669"/>
    <property type="project" value="InterPro"/>
</dbReference>
<dbReference type="Gene3D" id="3.40.190.10">
    <property type="entry name" value="Periplasmic binding protein-like II"/>
    <property type="match status" value="2"/>
</dbReference>
<dbReference type="InterPro" id="IPR005119">
    <property type="entry name" value="LysR_subst-bd"/>
</dbReference>
<evidence type="ECO:0000256" key="2">
    <source>
        <dbReference type="ARBA" id="ARBA00023015"/>
    </source>
</evidence>
<keyword evidence="3" id="KW-0238">DNA-binding</keyword>
<sequence>MPRNLDLTALRAFVTVAETGGVTRAAGQLNLTQSAVSMQLKRLEESLGQPLLNRRGRGVALTPQGEQLLSYGRRMLSLNDEVWGLMRDDAFEGELRIGVPHDIVYPHVPGVLQRVAAEYPRLRVELISSFTRSLKEQFARGELDLILTTEQGVDRGGETLQTVPLMWVGAPAGSAWRQRPLRLAFETACIFRPTVQRLLDDAGIAWDMVVNSDSTRTVDAVVSADLAIHANLAGNAVPHLEIIDHGGALPELPVVAINMYTSTNGEAPLADAVAKFVREAYQPRFAAVAAQ</sequence>
<reference evidence="6 7" key="1">
    <citation type="submission" date="2020-05" db="EMBL/GenBank/DDBJ databases">
        <title>Gimesia benthica sp. nov., a novel planctomycete isolated from a deep-sea water sample of the Northwest Indian Ocean.</title>
        <authorList>
            <person name="Wang J."/>
            <person name="Ruan C."/>
            <person name="Song L."/>
            <person name="Zhu Y."/>
            <person name="Li A."/>
            <person name="Zheng X."/>
            <person name="Wang L."/>
            <person name="Lu Z."/>
            <person name="Huang Y."/>
            <person name="Du W."/>
            <person name="Zhou Y."/>
            <person name="Huang L."/>
            <person name="Dai X."/>
        </authorList>
    </citation>
    <scope>NUCLEOTIDE SEQUENCE [LARGE SCALE GENOMIC DNA]</scope>
    <source>
        <strain evidence="6 7">YYQ-30</strain>
    </source>
</reference>
<dbReference type="FunFam" id="1.10.10.10:FF:000001">
    <property type="entry name" value="LysR family transcriptional regulator"/>
    <property type="match status" value="1"/>
</dbReference>
<dbReference type="PROSITE" id="PS50931">
    <property type="entry name" value="HTH_LYSR"/>
    <property type="match status" value="1"/>
</dbReference>
<evidence type="ECO:0000256" key="4">
    <source>
        <dbReference type="ARBA" id="ARBA00023163"/>
    </source>
</evidence>
<keyword evidence="4" id="KW-0804">Transcription</keyword>
<dbReference type="AlphaFoldDB" id="A0A849L4X1"/>
<dbReference type="PANTHER" id="PTHR30579:SF7">
    <property type="entry name" value="HTH-TYPE TRANSCRIPTIONAL REGULATOR LRHA-RELATED"/>
    <property type="match status" value="1"/>
</dbReference>
<dbReference type="Proteomes" id="UP000572377">
    <property type="component" value="Unassembled WGS sequence"/>
</dbReference>
<dbReference type="SUPFAM" id="SSF46785">
    <property type="entry name" value="Winged helix' DNA-binding domain"/>
    <property type="match status" value="1"/>
</dbReference>
<protein>
    <submittedName>
        <fullName evidence="6">LysR family transcriptional regulator</fullName>
    </submittedName>
</protein>
<dbReference type="Gene3D" id="1.10.10.10">
    <property type="entry name" value="Winged helix-like DNA-binding domain superfamily/Winged helix DNA-binding domain"/>
    <property type="match status" value="1"/>
</dbReference>
<keyword evidence="2" id="KW-0805">Transcription regulation</keyword>
<comment type="caution">
    <text evidence="6">The sequence shown here is derived from an EMBL/GenBank/DDBJ whole genome shotgun (WGS) entry which is preliminary data.</text>
</comment>
<evidence type="ECO:0000259" key="5">
    <source>
        <dbReference type="PROSITE" id="PS50931"/>
    </source>
</evidence>
<dbReference type="InterPro" id="IPR036388">
    <property type="entry name" value="WH-like_DNA-bd_sf"/>
</dbReference>
<name>A0A849L4X1_9RHOB</name>
<dbReference type="InterPro" id="IPR000847">
    <property type="entry name" value="LysR_HTH_N"/>
</dbReference>
<accession>A0A849L4X1</accession>
<dbReference type="InterPro" id="IPR036390">
    <property type="entry name" value="WH_DNA-bd_sf"/>
</dbReference>
<keyword evidence="7" id="KW-1185">Reference proteome</keyword>